<dbReference type="InterPro" id="IPR029314">
    <property type="entry name" value="FANCI_S4"/>
</dbReference>
<feature type="signal peptide" evidence="1">
    <location>
        <begin position="1"/>
        <end position="16"/>
    </location>
</feature>
<keyword evidence="1" id="KW-0732">Signal</keyword>
<feature type="non-terminal residue" evidence="3">
    <location>
        <position position="340"/>
    </location>
</feature>
<dbReference type="PANTHER" id="PTHR21818:SF0">
    <property type="entry name" value="FANCONI ANEMIA GROUP I PROTEIN"/>
    <property type="match status" value="1"/>
</dbReference>
<evidence type="ECO:0000313" key="3">
    <source>
        <dbReference type="EMBL" id="JAA87582.1"/>
    </source>
</evidence>
<dbReference type="GO" id="GO:0070182">
    <property type="term" value="F:DNA polymerase binding"/>
    <property type="evidence" value="ECO:0007669"/>
    <property type="project" value="TreeGrafter"/>
</dbReference>
<evidence type="ECO:0000256" key="1">
    <source>
        <dbReference type="SAM" id="SignalP"/>
    </source>
</evidence>
<accession>S4PXI5</accession>
<proteinExistence type="predicted"/>
<protein>
    <submittedName>
        <fullName evidence="3">Fanconi anemia</fullName>
    </submittedName>
</protein>
<feature type="domain" description="FANCI solenoid 4" evidence="2">
    <location>
        <begin position="60"/>
        <end position="294"/>
    </location>
</feature>
<dbReference type="Pfam" id="PF14678">
    <property type="entry name" value="FANCI_S4"/>
    <property type="match status" value="1"/>
</dbReference>
<dbReference type="PANTHER" id="PTHR21818">
    <property type="entry name" value="BC025462 PROTEIN"/>
    <property type="match status" value="1"/>
</dbReference>
<dbReference type="AlphaFoldDB" id="S4PXI5"/>
<dbReference type="GO" id="GO:0006281">
    <property type="term" value="P:DNA repair"/>
    <property type="evidence" value="ECO:0007669"/>
    <property type="project" value="InterPro"/>
</dbReference>
<sequence>MLVQIATLLLETPVLACDALNKMIVKLEDCLRSSKQAEVLPLLSPLLTAAQREQQEATLLVEVLTDLTAALGVIDEESSSASSQSNFPSINSNSGHTALSLVCVHLTSRFKCTEHSLNRARDLTEAISVAVQSHQQRLERERKELYKSIVLQLCQLTSWSCTVAKLRCNIGGDSNRVFSVCVRMFSILSSMIKTLDSNMAVFVRPELERLLKFTGKKLSPVTDDLITYVVEAQEQGETASKVLRRTKQSPRLVLEREQFCKHVILFGNKVKINFQQYLPEGPVRDFKIKTQQLQGVRGGDADQLDDEDEANVSINDCDTVVLSPHGSAQEVEDSDQSDGE</sequence>
<evidence type="ECO:0000259" key="2">
    <source>
        <dbReference type="Pfam" id="PF14678"/>
    </source>
</evidence>
<feature type="chain" id="PRO_5004532124" evidence="1">
    <location>
        <begin position="17"/>
        <end position="340"/>
    </location>
</feature>
<dbReference type="InterPro" id="IPR026171">
    <property type="entry name" value="FANCI"/>
</dbReference>
<organism evidence="3">
    <name type="scientific">Pararge aegeria</name>
    <name type="common">speckled wood butterfly</name>
    <dbReference type="NCBI Taxonomy" id="116150"/>
    <lineage>
        <taxon>Eukaryota</taxon>
        <taxon>Metazoa</taxon>
        <taxon>Ecdysozoa</taxon>
        <taxon>Arthropoda</taxon>
        <taxon>Hexapoda</taxon>
        <taxon>Insecta</taxon>
        <taxon>Pterygota</taxon>
        <taxon>Neoptera</taxon>
        <taxon>Endopterygota</taxon>
        <taxon>Lepidoptera</taxon>
        <taxon>Glossata</taxon>
        <taxon>Ditrysia</taxon>
        <taxon>Papilionoidea</taxon>
        <taxon>Nymphalidae</taxon>
        <taxon>Satyrinae</taxon>
        <taxon>Satyrini</taxon>
        <taxon>Parargina</taxon>
        <taxon>Pararge</taxon>
    </lineage>
</organism>
<reference evidence="3" key="2">
    <citation type="submission" date="2013-05" db="EMBL/GenBank/DDBJ databases">
        <authorList>
            <person name="Carter J.-M."/>
            <person name="Baker S.C."/>
            <person name="Pink R."/>
            <person name="Carter D.R.F."/>
            <person name="Collins A."/>
            <person name="Tomlin J."/>
            <person name="Gibbs M."/>
            <person name="Breuker C.J."/>
        </authorList>
    </citation>
    <scope>NUCLEOTIDE SEQUENCE</scope>
    <source>
        <tissue evidence="3">Ovary</tissue>
    </source>
</reference>
<name>S4PXI5_9NEOP</name>
<dbReference type="EMBL" id="GAIX01004978">
    <property type="protein sequence ID" value="JAA87582.1"/>
    <property type="molecule type" value="Transcribed_RNA"/>
</dbReference>
<reference evidence="3" key="1">
    <citation type="journal article" date="2013" name="BMC Genomics">
        <title>Unscrambling butterfly oogenesis.</title>
        <authorList>
            <person name="Carter J.M."/>
            <person name="Baker S.C."/>
            <person name="Pink R."/>
            <person name="Carter D.R."/>
            <person name="Collins A."/>
            <person name="Tomlin J."/>
            <person name="Gibbs M."/>
            <person name="Breuker C.J."/>
        </authorList>
    </citation>
    <scope>NUCLEOTIDE SEQUENCE</scope>
    <source>
        <tissue evidence="3">Ovary</tissue>
    </source>
</reference>